<proteinExistence type="predicted"/>
<dbReference type="RefSeq" id="WP_089611763.1">
    <property type="nucleotide sequence ID" value="NZ_CP022121.1"/>
</dbReference>
<organism evidence="1 2">
    <name type="scientific">Dehalobacterium formicoaceticum</name>
    <dbReference type="NCBI Taxonomy" id="51515"/>
    <lineage>
        <taxon>Bacteria</taxon>
        <taxon>Bacillati</taxon>
        <taxon>Bacillota</taxon>
        <taxon>Clostridia</taxon>
        <taxon>Eubacteriales</taxon>
        <taxon>Peptococcaceae</taxon>
        <taxon>Dehalobacterium</taxon>
    </lineage>
</organism>
<name>A0ABT1Y887_9FIRM</name>
<evidence type="ECO:0000313" key="1">
    <source>
        <dbReference type="EMBL" id="MCR6546295.1"/>
    </source>
</evidence>
<reference evidence="1 2" key="1">
    <citation type="submission" date="2022-08" db="EMBL/GenBank/DDBJ databases">
        <title>Proteogenomics of the novel Dehalobacterium formicoaceticum strain EZ94 highlights a key role of methyltransferases during anaerobic dichloromethane degradation.</title>
        <authorList>
            <person name="Wasmund K."/>
        </authorList>
    </citation>
    <scope>NUCLEOTIDE SEQUENCE [LARGE SCALE GENOMIC DNA]</scope>
    <source>
        <strain evidence="1 2">EZ94</strain>
    </source>
</reference>
<dbReference type="InterPro" id="IPR003772">
    <property type="entry name" value="YceD"/>
</dbReference>
<sequence length="188" mass="20725">MKINVGKIKNVFGKNDSLEYEESLPQLIVEGGDIIKLTAPLKFSGQVENLGDRLLIEGAIHTAVELLCSRCMEPTSIPIHAPLKEIFANHIIADEDEDEIFLYEGDELDITPHISRAIMLELPMKVMCKEDCQGLCPECGINLNLKKCQCVKETIDPRFAVLEKFASQSFTEGGVSSGSTKGENIEGE</sequence>
<keyword evidence="2" id="KW-1185">Reference proteome</keyword>
<dbReference type="PANTHER" id="PTHR34374">
    <property type="entry name" value="LARGE RIBOSOMAL RNA SUBUNIT ACCUMULATION PROTEIN YCED HOMOLOG 1, CHLOROPLASTIC"/>
    <property type="match status" value="1"/>
</dbReference>
<dbReference type="PANTHER" id="PTHR34374:SF1">
    <property type="entry name" value="LARGE RIBOSOMAL RNA SUBUNIT ACCUMULATION PROTEIN YCED HOMOLOG 1, CHLOROPLASTIC"/>
    <property type="match status" value="1"/>
</dbReference>
<gene>
    <name evidence="1" type="ORF">NVS47_12360</name>
</gene>
<evidence type="ECO:0000313" key="2">
    <source>
        <dbReference type="Proteomes" id="UP001524944"/>
    </source>
</evidence>
<dbReference type="EMBL" id="JANPWE010000006">
    <property type="protein sequence ID" value="MCR6546295.1"/>
    <property type="molecule type" value="Genomic_DNA"/>
</dbReference>
<dbReference type="Pfam" id="PF02620">
    <property type="entry name" value="YceD"/>
    <property type="match status" value="1"/>
</dbReference>
<comment type="caution">
    <text evidence="1">The sequence shown here is derived from an EMBL/GenBank/DDBJ whole genome shotgun (WGS) entry which is preliminary data.</text>
</comment>
<dbReference type="Proteomes" id="UP001524944">
    <property type="component" value="Unassembled WGS sequence"/>
</dbReference>
<protein>
    <submittedName>
        <fullName evidence="1">DUF177 domain-containing protein</fullName>
    </submittedName>
</protein>
<accession>A0ABT1Y887</accession>